<gene>
    <name evidence="1" type="ORF">MNBD_GAMMA13-472</name>
</gene>
<evidence type="ECO:0000313" key="1">
    <source>
        <dbReference type="EMBL" id="VAW79742.1"/>
    </source>
</evidence>
<protein>
    <recommendedName>
        <fullName evidence="2">LbtU family siderophore porin</fullName>
    </recommendedName>
</protein>
<proteinExistence type="predicted"/>
<organism evidence="1">
    <name type="scientific">hydrothermal vent metagenome</name>
    <dbReference type="NCBI Taxonomy" id="652676"/>
    <lineage>
        <taxon>unclassified sequences</taxon>
        <taxon>metagenomes</taxon>
        <taxon>ecological metagenomes</taxon>
    </lineage>
</organism>
<sequence>MVLLWLLVFCSAQAESLVPEEKGAVRLYRTPSEQREAGLNHQLTPWLTVGGLAELEWNYDRLGYSNRRSNQGDDDSSASVQLNATATPWSFAKGELILEYDTDTDRLDVDEAIAALEYGAWELAAGRQYLPFGVFFSHFANGPLLEFGETRNTAVALAYDYDEHFDFSLAVYQGQGQKADKNSKQMDWTLALEAWPNDSLSFGFSYLSDLADADSDLLGDDNHRYQRRVAGVSGYLLWINGRYEISAEALGATRSFRELDADSNQPLAWNLEFAHYLHPNVDWALRVEGSDGLEDAPKLRYGAAISFRAGRYGSLTIDYLHSHFKHNFASDDNDNPINQNDQVSAQLSVAF</sequence>
<dbReference type="SUPFAM" id="SSF56935">
    <property type="entry name" value="Porins"/>
    <property type="match status" value="1"/>
</dbReference>
<accession>A0A3B0YWN2</accession>
<dbReference type="AlphaFoldDB" id="A0A3B0YWN2"/>
<reference evidence="1" key="1">
    <citation type="submission" date="2018-06" db="EMBL/GenBank/DDBJ databases">
        <authorList>
            <person name="Zhirakovskaya E."/>
        </authorList>
    </citation>
    <scope>NUCLEOTIDE SEQUENCE</scope>
</reference>
<dbReference type="EMBL" id="UOFK01000204">
    <property type="protein sequence ID" value="VAW79742.1"/>
    <property type="molecule type" value="Genomic_DNA"/>
</dbReference>
<evidence type="ECO:0008006" key="2">
    <source>
        <dbReference type="Google" id="ProtNLM"/>
    </source>
</evidence>
<dbReference type="NCBIfam" id="NF033652">
    <property type="entry name" value="LbtU_sider_porin"/>
    <property type="match status" value="1"/>
</dbReference>
<name>A0A3B0YWN2_9ZZZZ</name>